<keyword evidence="2" id="KW-1185">Reference proteome</keyword>
<gene>
    <name evidence="1" type="ORF">PanWU01x14_280500</name>
</gene>
<evidence type="ECO:0008006" key="3">
    <source>
        <dbReference type="Google" id="ProtNLM"/>
    </source>
</evidence>
<dbReference type="AlphaFoldDB" id="A0A2P5B1L8"/>
<proteinExistence type="predicted"/>
<evidence type="ECO:0000313" key="2">
    <source>
        <dbReference type="Proteomes" id="UP000237105"/>
    </source>
</evidence>
<protein>
    <recommendedName>
        <fullName evidence="3">Endonuclease/exonuclease/phosphatase</fullName>
    </recommendedName>
</protein>
<accession>A0A2P5B1L8</accession>
<organism evidence="1 2">
    <name type="scientific">Parasponia andersonii</name>
    <name type="common">Sponia andersonii</name>
    <dbReference type="NCBI Taxonomy" id="3476"/>
    <lineage>
        <taxon>Eukaryota</taxon>
        <taxon>Viridiplantae</taxon>
        <taxon>Streptophyta</taxon>
        <taxon>Embryophyta</taxon>
        <taxon>Tracheophyta</taxon>
        <taxon>Spermatophyta</taxon>
        <taxon>Magnoliopsida</taxon>
        <taxon>eudicotyledons</taxon>
        <taxon>Gunneridae</taxon>
        <taxon>Pentapetalae</taxon>
        <taxon>rosids</taxon>
        <taxon>fabids</taxon>
        <taxon>Rosales</taxon>
        <taxon>Cannabaceae</taxon>
        <taxon>Parasponia</taxon>
    </lineage>
</organism>
<reference evidence="2" key="1">
    <citation type="submission" date="2016-06" db="EMBL/GenBank/DDBJ databases">
        <title>Parallel loss of symbiosis genes in relatives of nitrogen-fixing non-legume Parasponia.</title>
        <authorList>
            <person name="Van Velzen R."/>
            <person name="Holmer R."/>
            <person name="Bu F."/>
            <person name="Rutten L."/>
            <person name="Van Zeijl A."/>
            <person name="Liu W."/>
            <person name="Santuari L."/>
            <person name="Cao Q."/>
            <person name="Sharma T."/>
            <person name="Shen D."/>
            <person name="Roswanjaya Y."/>
            <person name="Wardhani T."/>
            <person name="Kalhor M.S."/>
            <person name="Jansen J."/>
            <person name="Van den Hoogen J."/>
            <person name="Gungor B."/>
            <person name="Hartog M."/>
            <person name="Hontelez J."/>
            <person name="Verver J."/>
            <person name="Yang W.-C."/>
            <person name="Schijlen E."/>
            <person name="Repin R."/>
            <person name="Schilthuizen M."/>
            <person name="Schranz E."/>
            <person name="Heidstra R."/>
            <person name="Miyata K."/>
            <person name="Fedorova E."/>
            <person name="Kohlen W."/>
            <person name="Bisseling T."/>
            <person name="Smit S."/>
            <person name="Geurts R."/>
        </authorList>
    </citation>
    <scope>NUCLEOTIDE SEQUENCE [LARGE SCALE GENOMIC DNA]</scope>
    <source>
        <strain evidence="2">cv. WU1-14</strain>
    </source>
</reference>
<comment type="caution">
    <text evidence="1">The sequence shown here is derived from an EMBL/GenBank/DDBJ whole genome shotgun (WGS) entry which is preliminary data.</text>
</comment>
<evidence type="ECO:0000313" key="1">
    <source>
        <dbReference type="EMBL" id="PON42656.1"/>
    </source>
</evidence>
<dbReference type="Proteomes" id="UP000237105">
    <property type="component" value="Unassembled WGS sequence"/>
</dbReference>
<name>A0A2P5B1L8_PARAD</name>
<dbReference type="EMBL" id="JXTB01000387">
    <property type="protein sequence ID" value="PON42656.1"/>
    <property type="molecule type" value="Genomic_DNA"/>
</dbReference>
<sequence>MAHFQRALDDCLQGDLGFDGPVMTWNNGHSDRSNVQERLARAGSDHKVVCIDLEGNNRQSRGHYEGLDFRGGCWIRNSQMFVSTDGPFLHSTVLHDRSWQTWRHD</sequence>